<gene>
    <name evidence="1" type="ORF">TCM_034271</name>
</gene>
<name>A0A061FDV7_THECC</name>
<keyword evidence="2" id="KW-1185">Reference proteome</keyword>
<protein>
    <submittedName>
        <fullName evidence="1">Uncharacterized protein</fullName>
    </submittedName>
</protein>
<dbReference type="EMBL" id="CM001886">
    <property type="protein sequence ID" value="EOY15098.1"/>
    <property type="molecule type" value="Genomic_DNA"/>
</dbReference>
<organism evidence="1 2">
    <name type="scientific">Theobroma cacao</name>
    <name type="common">Cacao</name>
    <name type="synonym">Cocoa</name>
    <dbReference type="NCBI Taxonomy" id="3641"/>
    <lineage>
        <taxon>Eukaryota</taxon>
        <taxon>Viridiplantae</taxon>
        <taxon>Streptophyta</taxon>
        <taxon>Embryophyta</taxon>
        <taxon>Tracheophyta</taxon>
        <taxon>Spermatophyta</taxon>
        <taxon>Magnoliopsida</taxon>
        <taxon>eudicotyledons</taxon>
        <taxon>Gunneridae</taxon>
        <taxon>Pentapetalae</taxon>
        <taxon>rosids</taxon>
        <taxon>malvids</taxon>
        <taxon>Malvales</taxon>
        <taxon>Malvaceae</taxon>
        <taxon>Byttnerioideae</taxon>
        <taxon>Theobroma</taxon>
    </lineage>
</organism>
<accession>A0A061FDV7</accession>
<dbReference type="Gramene" id="EOY15098">
    <property type="protein sequence ID" value="EOY15098"/>
    <property type="gene ID" value="TCM_034271"/>
</dbReference>
<dbReference type="Proteomes" id="UP000026915">
    <property type="component" value="Chromosome 8"/>
</dbReference>
<proteinExistence type="predicted"/>
<dbReference type="AlphaFoldDB" id="A0A061FDV7"/>
<dbReference type="InParanoid" id="A0A061FDV7"/>
<reference evidence="1 2" key="1">
    <citation type="journal article" date="2013" name="Genome Biol.">
        <title>The genome sequence of the most widely cultivated cacao type and its use to identify candidate genes regulating pod color.</title>
        <authorList>
            <person name="Motamayor J.C."/>
            <person name="Mockaitis K."/>
            <person name="Schmutz J."/>
            <person name="Haiminen N."/>
            <person name="Iii D.L."/>
            <person name="Cornejo O."/>
            <person name="Findley S.D."/>
            <person name="Zheng P."/>
            <person name="Utro F."/>
            <person name="Royaert S."/>
            <person name="Saski C."/>
            <person name="Jenkins J."/>
            <person name="Podicheti R."/>
            <person name="Zhao M."/>
            <person name="Scheffler B.E."/>
            <person name="Stack J.C."/>
            <person name="Feltus F.A."/>
            <person name="Mustiga G.M."/>
            <person name="Amores F."/>
            <person name="Phillips W."/>
            <person name="Marelli J.P."/>
            <person name="May G.D."/>
            <person name="Shapiro H."/>
            <person name="Ma J."/>
            <person name="Bustamante C.D."/>
            <person name="Schnell R.J."/>
            <person name="Main D."/>
            <person name="Gilbert D."/>
            <person name="Parida L."/>
            <person name="Kuhn D.N."/>
        </authorList>
    </citation>
    <scope>NUCLEOTIDE SEQUENCE [LARGE SCALE GENOMIC DNA]</scope>
    <source>
        <strain evidence="2">cv. Matina 1-6</strain>
    </source>
</reference>
<evidence type="ECO:0000313" key="1">
    <source>
        <dbReference type="EMBL" id="EOY15098.1"/>
    </source>
</evidence>
<dbReference type="HOGENOM" id="CLU_2138080_0_0_1"/>
<evidence type="ECO:0000313" key="2">
    <source>
        <dbReference type="Proteomes" id="UP000026915"/>
    </source>
</evidence>
<sequence length="113" mass="12651">MFRNAALIDLTEYLLDHGGHWADYITRHFTRPQKCEKDTKNGSWRGLKAMSDEAGQLSTCEKGLAELSKWISPESPTDRRSSVLVSQSLAVCKHVFVALNVQGRTTGSKKMIL</sequence>